<organism evidence="3 4">
    <name type="scientific">Gloeobacter kilaueensis (strain ATCC BAA-2537 / CCAP 1431/1 / ULC 316 / JS1)</name>
    <dbReference type="NCBI Taxonomy" id="1183438"/>
    <lineage>
        <taxon>Bacteria</taxon>
        <taxon>Bacillati</taxon>
        <taxon>Cyanobacteriota</taxon>
        <taxon>Cyanophyceae</taxon>
        <taxon>Gloeobacterales</taxon>
        <taxon>Gloeobacteraceae</taxon>
        <taxon>Gloeobacter</taxon>
    </lineage>
</organism>
<dbReference type="HOGENOM" id="CLU_009583_2_2_3"/>
<dbReference type="AlphaFoldDB" id="U5QIA7"/>
<dbReference type="PATRIC" id="fig|1183438.3.peg.2340"/>
<dbReference type="InterPro" id="IPR028098">
    <property type="entry name" value="Glyco_trans_4-like_N"/>
</dbReference>
<dbReference type="PANTHER" id="PTHR45947">
    <property type="entry name" value="SULFOQUINOVOSYL TRANSFERASE SQD2"/>
    <property type="match status" value="1"/>
</dbReference>
<feature type="domain" description="Glycosyltransferase subfamily 4-like N-terminal" evidence="2">
    <location>
        <begin position="16"/>
        <end position="173"/>
    </location>
</feature>
<sequence>MKIAVIGAKGLPARQGGIERHCEEIYPRMVQAGHSVDLYARASYAQCCDRGSYRVRGVRVVPLPCPTGKGLGALFCSALAAVAASGVAYDVIHFHALGPALFSWIPAWFNRARIVVTCHGLDWQRAKWGRLSSRLLRLGEQVAVRHADSLIVVSEELHIYFREFYGRETIYISNGPGALDETAPGSAFTDSLALEEGRYVVFLGRLVPEKCPDLLVRAFQQLRPSGWKLVLVGSSSDTDQYTQTLLHLAEGDGNIVFTGELVGTRLAEVLRGAGLFVLPSKVEGLPLAMLEAMRECVPILASDIPAHRQLTAGGRGRLFEVDNLDSCRTELDWAIQHSRELSAMARSAQRYVRIHHDWERITQQTLEAYAQPAASRRFPAGAVLSGAFAEPLDNTSSLQQPVE</sequence>
<proteinExistence type="predicted"/>
<protein>
    <submittedName>
        <fullName evidence="3">Lipopolysaccharide 1,2-N-acetylglucosaminetransferase</fullName>
    </submittedName>
</protein>
<name>U5QIA7_GLOK1</name>
<accession>U5QIA7</accession>
<dbReference type="Pfam" id="PF00534">
    <property type="entry name" value="Glycos_transf_1"/>
    <property type="match status" value="1"/>
</dbReference>
<dbReference type="InterPro" id="IPR001296">
    <property type="entry name" value="Glyco_trans_1"/>
</dbReference>
<dbReference type="InterPro" id="IPR050194">
    <property type="entry name" value="Glycosyltransferase_grp1"/>
</dbReference>
<evidence type="ECO:0000313" key="4">
    <source>
        <dbReference type="Proteomes" id="UP000017396"/>
    </source>
</evidence>
<dbReference type="Gene3D" id="3.40.50.2000">
    <property type="entry name" value="Glycogen Phosphorylase B"/>
    <property type="match status" value="2"/>
</dbReference>
<dbReference type="CDD" id="cd03801">
    <property type="entry name" value="GT4_PimA-like"/>
    <property type="match status" value="1"/>
</dbReference>
<reference evidence="3 4" key="1">
    <citation type="journal article" date="2013" name="PLoS ONE">
        <title>Cultivation and Complete Genome Sequencing of Gloeobacter kilaueensis sp. nov., from a Lava Cave in Kilauea Caldera, Hawai'i.</title>
        <authorList>
            <person name="Saw J.H."/>
            <person name="Schatz M."/>
            <person name="Brown M.V."/>
            <person name="Kunkel D.D."/>
            <person name="Foster J.S."/>
            <person name="Shick H."/>
            <person name="Christensen S."/>
            <person name="Hou S."/>
            <person name="Wan X."/>
            <person name="Donachie S.P."/>
        </authorList>
    </citation>
    <scope>NUCLEOTIDE SEQUENCE [LARGE SCALE GENOMIC DNA]</scope>
    <source>
        <strain evidence="4">JS</strain>
    </source>
</reference>
<dbReference type="SUPFAM" id="SSF53756">
    <property type="entry name" value="UDP-Glycosyltransferase/glycogen phosphorylase"/>
    <property type="match status" value="1"/>
</dbReference>
<dbReference type="Proteomes" id="UP000017396">
    <property type="component" value="Chromosome"/>
</dbReference>
<dbReference type="STRING" id="1183438.GKIL_2382"/>
<dbReference type="OrthoDB" id="9771846at2"/>
<feature type="domain" description="Glycosyl transferase family 1" evidence="1">
    <location>
        <begin position="194"/>
        <end position="348"/>
    </location>
</feature>
<dbReference type="eggNOG" id="COG0438">
    <property type="taxonomic scope" value="Bacteria"/>
</dbReference>
<keyword evidence="4" id="KW-1185">Reference proteome</keyword>
<gene>
    <name evidence="3" type="primary">rgpA</name>
    <name evidence="3" type="ORF">GKIL_2382</name>
</gene>
<dbReference type="EMBL" id="CP003587">
    <property type="protein sequence ID" value="AGY58628.1"/>
    <property type="molecule type" value="Genomic_DNA"/>
</dbReference>
<dbReference type="GO" id="GO:0016757">
    <property type="term" value="F:glycosyltransferase activity"/>
    <property type="evidence" value="ECO:0007669"/>
    <property type="project" value="InterPro"/>
</dbReference>
<dbReference type="RefSeq" id="WP_023173803.1">
    <property type="nucleotide sequence ID" value="NC_022600.1"/>
</dbReference>
<keyword evidence="3" id="KW-0808">Transferase</keyword>
<evidence type="ECO:0000313" key="3">
    <source>
        <dbReference type="EMBL" id="AGY58628.1"/>
    </source>
</evidence>
<dbReference type="PANTHER" id="PTHR45947:SF3">
    <property type="entry name" value="SULFOQUINOVOSYL TRANSFERASE SQD2"/>
    <property type="match status" value="1"/>
</dbReference>
<dbReference type="KEGG" id="glj:GKIL_2382"/>
<dbReference type="Pfam" id="PF13579">
    <property type="entry name" value="Glyco_trans_4_4"/>
    <property type="match status" value="1"/>
</dbReference>
<evidence type="ECO:0000259" key="2">
    <source>
        <dbReference type="Pfam" id="PF13579"/>
    </source>
</evidence>
<evidence type="ECO:0000259" key="1">
    <source>
        <dbReference type="Pfam" id="PF00534"/>
    </source>
</evidence>